<reference evidence="1" key="1">
    <citation type="submission" date="2023-11" db="EMBL/GenBank/DDBJ databases">
        <authorList>
            <person name="Poullet M."/>
        </authorList>
    </citation>
    <scope>NUCLEOTIDE SEQUENCE</scope>
    <source>
        <strain evidence="1">E1834</strain>
    </source>
</reference>
<evidence type="ECO:0000313" key="1">
    <source>
        <dbReference type="EMBL" id="CAK5018281.1"/>
    </source>
</evidence>
<comment type="caution">
    <text evidence="1">The sequence shown here is derived from an EMBL/GenBank/DDBJ whole genome shotgun (WGS) entry which is preliminary data.</text>
</comment>
<proteinExistence type="predicted"/>
<sequence>MVNCLSMNHKCFGTQCCKPTSPGTGGPGTCPVWTKVDGSESIFNIYYRGFRFFKGGKLTREKLTREKLTKGGVTLKMKKF</sequence>
<gene>
    <name evidence="1" type="ORF">MENTE1834_LOCUS3779</name>
</gene>
<dbReference type="Proteomes" id="UP001497535">
    <property type="component" value="Unassembled WGS sequence"/>
</dbReference>
<keyword evidence="2" id="KW-1185">Reference proteome</keyword>
<accession>A0ACB0XUK3</accession>
<organism evidence="1 2">
    <name type="scientific">Meloidogyne enterolobii</name>
    <name type="common">Root-knot nematode worm</name>
    <name type="synonym">Meloidogyne mayaguensis</name>
    <dbReference type="NCBI Taxonomy" id="390850"/>
    <lineage>
        <taxon>Eukaryota</taxon>
        <taxon>Metazoa</taxon>
        <taxon>Ecdysozoa</taxon>
        <taxon>Nematoda</taxon>
        <taxon>Chromadorea</taxon>
        <taxon>Rhabditida</taxon>
        <taxon>Tylenchina</taxon>
        <taxon>Tylenchomorpha</taxon>
        <taxon>Tylenchoidea</taxon>
        <taxon>Meloidogynidae</taxon>
        <taxon>Meloidogyninae</taxon>
        <taxon>Meloidogyne</taxon>
    </lineage>
</organism>
<evidence type="ECO:0000313" key="2">
    <source>
        <dbReference type="Proteomes" id="UP001497535"/>
    </source>
</evidence>
<name>A0ACB0XUK3_MELEN</name>
<dbReference type="EMBL" id="CAVMJV010000003">
    <property type="protein sequence ID" value="CAK5018281.1"/>
    <property type="molecule type" value="Genomic_DNA"/>
</dbReference>
<protein>
    <submittedName>
        <fullName evidence="1">Uncharacterized protein</fullName>
    </submittedName>
</protein>